<dbReference type="PROSITE" id="PS00973">
    <property type="entry name" value="USP_2"/>
    <property type="match status" value="1"/>
</dbReference>
<dbReference type="SUPFAM" id="SSF54001">
    <property type="entry name" value="Cysteine proteinases"/>
    <property type="match status" value="1"/>
</dbReference>
<dbReference type="FunFam" id="3.90.70.10:FF:000078">
    <property type="entry name" value="Ubiquitin carboxyl-terminal hydrolase 23"/>
    <property type="match status" value="1"/>
</dbReference>
<feature type="domain" description="USP" evidence="4">
    <location>
        <begin position="137"/>
        <end position="441"/>
    </location>
</feature>
<dbReference type="EMBL" id="JAVYJV010000024">
    <property type="protein sequence ID" value="KAK4337668.1"/>
    <property type="molecule type" value="Genomic_DNA"/>
</dbReference>
<feature type="region of interest" description="Disordered" evidence="3">
    <location>
        <begin position="798"/>
        <end position="825"/>
    </location>
</feature>
<comment type="caution">
    <text evidence="5">The sequence shown here is derived from an EMBL/GenBank/DDBJ whole genome shotgun (WGS) entry which is preliminary data.</text>
</comment>
<dbReference type="AlphaFoldDB" id="A0AAE1QS09"/>
<accession>A0AAE1QS09</accession>
<evidence type="ECO:0000313" key="5">
    <source>
        <dbReference type="EMBL" id="KAK4337668.1"/>
    </source>
</evidence>
<evidence type="ECO:0000256" key="3">
    <source>
        <dbReference type="SAM" id="MobiDB-lite"/>
    </source>
</evidence>
<dbReference type="GO" id="GO:0006508">
    <property type="term" value="P:proteolysis"/>
    <property type="evidence" value="ECO:0007669"/>
    <property type="project" value="UniProtKB-KW"/>
</dbReference>
<organism evidence="5 6">
    <name type="scientific">Anisodus tanguticus</name>
    <dbReference type="NCBI Taxonomy" id="243964"/>
    <lineage>
        <taxon>Eukaryota</taxon>
        <taxon>Viridiplantae</taxon>
        <taxon>Streptophyta</taxon>
        <taxon>Embryophyta</taxon>
        <taxon>Tracheophyta</taxon>
        <taxon>Spermatophyta</taxon>
        <taxon>Magnoliopsida</taxon>
        <taxon>eudicotyledons</taxon>
        <taxon>Gunneridae</taxon>
        <taxon>Pentapetalae</taxon>
        <taxon>asterids</taxon>
        <taxon>lamiids</taxon>
        <taxon>Solanales</taxon>
        <taxon>Solanaceae</taxon>
        <taxon>Solanoideae</taxon>
        <taxon>Hyoscyameae</taxon>
        <taxon>Anisodus</taxon>
    </lineage>
</organism>
<feature type="region of interest" description="Disordered" evidence="3">
    <location>
        <begin position="568"/>
        <end position="590"/>
    </location>
</feature>
<protein>
    <recommendedName>
        <fullName evidence="2">Ubiquitin carboxyl-terminal hydrolase</fullName>
        <ecNumber evidence="2">3.4.19.12</ecNumber>
    </recommendedName>
</protein>
<reference evidence="5" key="1">
    <citation type="submission" date="2023-12" db="EMBL/GenBank/DDBJ databases">
        <title>Genome assembly of Anisodus tanguticus.</title>
        <authorList>
            <person name="Wang Y.-J."/>
        </authorList>
    </citation>
    <scope>NUCLEOTIDE SEQUENCE</scope>
    <source>
        <strain evidence="5">KB-2021</strain>
        <tissue evidence="5">Leaf</tissue>
    </source>
</reference>
<dbReference type="Gene3D" id="3.90.70.10">
    <property type="entry name" value="Cysteine proteinases"/>
    <property type="match status" value="1"/>
</dbReference>
<dbReference type="Proteomes" id="UP001291623">
    <property type="component" value="Unassembled WGS sequence"/>
</dbReference>
<dbReference type="GO" id="GO:0016579">
    <property type="term" value="P:protein deubiquitination"/>
    <property type="evidence" value="ECO:0007669"/>
    <property type="project" value="InterPro"/>
</dbReference>
<comment type="function">
    <text evidence="2">Recognizes and hydrolyzes the peptide bond at the C-terminal Gly of ubiquitin. Involved in the processing of poly-ubiquitin precursors as well as that of ubiquitinated proteins.</text>
</comment>
<dbReference type="GO" id="GO:0004843">
    <property type="term" value="F:cysteine-type deubiquitinase activity"/>
    <property type="evidence" value="ECO:0007669"/>
    <property type="project" value="UniProtKB-UniRule"/>
</dbReference>
<dbReference type="PROSITE" id="PS50235">
    <property type="entry name" value="USP_3"/>
    <property type="match status" value="1"/>
</dbReference>
<keyword evidence="2" id="KW-0788">Thiol protease</keyword>
<evidence type="ECO:0000256" key="1">
    <source>
        <dbReference type="ARBA" id="ARBA00009085"/>
    </source>
</evidence>
<feature type="compositionally biased region" description="Polar residues" evidence="3">
    <location>
        <begin position="734"/>
        <end position="765"/>
    </location>
</feature>
<dbReference type="GO" id="GO:0005634">
    <property type="term" value="C:nucleus"/>
    <property type="evidence" value="ECO:0007669"/>
    <property type="project" value="TreeGrafter"/>
</dbReference>
<dbReference type="PANTHER" id="PTHR24006:SF663">
    <property type="entry name" value="UBIQUITIN CARBOXYL-TERMINAL HYDROLASE 23"/>
    <property type="match status" value="1"/>
</dbReference>
<keyword evidence="2" id="KW-0378">Hydrolase</keyword>
<sequence length="931" mass="102234">MGEAIINLGQELIGSDPGLGSDTSSLFHRRIEFHLARKPFNGFIIGKNNGGFKLETLNPNSETGKENGSVIGSGKRVGGDVAQESNGMDPEVSFGIAFRKIMRIGLQETTALPTKVEVRSVYTLPLQTPWCGFHWGAGLQNLGNTCFLNSVLQCLTYTEPLAAYLESGKHQNSCRMAGFCALCAIQKHVSRALQATGKILAPKDLVSNLRCISRNFRNARQEDAHEYMVNLLESMHKCCLPSGVPSESPSAYEKSLVHKIFGGCLRSQVQCMQCKFCSDKFDPFLDLSLEIHKADSLHKALDHFTARELLDGGQRQYHCQQCKQKVKATKRLTIDKAPHVLTIHLKRFGSHVPGQKIDKKIHYGPTLDLKHFVSDTYGGEMKYTLYGVLVHAGWSTHSGHYYCFVRTSSGNWYSLDDNQVVQVSERKVLEQKAYMLFYVRDRKSLVLKKSVDVARNDNVITNGIGNKIYPNHSQRFKDTVQNGFHVKNVDSLSGAKYQRGTLSAEVSKEKTSSTNGLAPPKVNGLVVVNGSSSLGGAIQPENLSKVPETGDRGKELSVVKANSTVPVSNGVHRLDNKGETKGEDSTSLPNGNVKVKALTCSSVNNDKDSSAPEKLLNIDLHKQEESSKANTNSRVVKDISNGSFGNSVGEVNNDVEQRKAGAESARVVSQPTITSSIEKEAIDKTSLKAKKKSFKSRVTKMNLSFMILYPALGLKRKKKPKLMKPKTGKRKRCNPSSLDESNNVASDLGPSTSKLSHTLISSPTNSSKKKSKFGSNEKVTSLDTKTATVDDLRIVNNSTVLANDKQPQKSSNQGGENRQSTDAKETKVIATQKGLLDMLTRGLESSVACWDDVEVPSLNGVEAQNGNCVSIGYIGDEWDEEYDRGKRKKIRSSKIEFGGPNPFQEIASKKAKVKKARLERSSSANQPFRIL</sequence>
<evidence type="ECO:0000313" key="6">
    <source>
        <dbReference type="Proteomes" id="UP001291623"/>
    </source>
</evidence>
<dbReference type="InterPro" id="IPR038765">
    <property type="entry name" value="Papain-like_cys_pep_sf"/>
</dbReference>
<keyword evidence="2" id="KW-0833">Ubl conjugation pathway</keyword>
<dbReference type="InterPro" id="IPR001394">
    <property type="entry name" value="Peptidase_C19_UCH"/>
</dbReference>
<dbReference type="PROSITE" id="PS00972">
    <property type="entry name" value="USP_1"/>
    <property type="match status" value="1"/>
</dbReference>
<comment type="similarity">
    <text evidence="1 2">Belongs to the peptidase C19 family.</text>
</comment>
<feature type="compositionally biased region" description="Basic and acidic residues" evidence="3">
    <location>
        <begin position="572"/>
        <end position="584"/>
    </location>
</feature>
<dbReference type="GO" id="GO:0005829">
    <property type="term" value="C:cytosol"/>
    <property type="evidence" value="ECO:0007669"/>
    <property type="project" value="TreeGrafter"/>
</dbReference>
<evidence type="ECO:0000256" key="2">
    <source>
        <dbReference type="RuleBase" id="RU366025"/>
    </source>
</evidence>
<dbReference type="InterPro" id="IPR050164">
    <property type="entry name" value="Peptidase_C19"/>
</dbReference>
<dbReference type="InterPro" id="IPR018200">
    <property type="entry name" value="USP_CS"/>
</dbReference>
<name>A0AAE1QS09_9SOLA</name>
<keyword evidence="6" id="KW-1185">Reference proteome</keyword>
<dbReference type="CDD" id="cd02661">
    <property type="entry name" value="Peptidase_C19E"/>
    <property type="match status" value="1"/>
</dbReference>
<evidence type="ECO:0000259" key="4">
    <source>
        <dbReference type="PROSITE" id="PS50235"/>
    </source>
</evidence>
<comment type="catalytic activity">
    <reaction evidence="2">
        <text>Thiol-dependent hydrolysis of ester, thioester, amide, peptide and isopeptide bonds formed by the C-terminal Gly of ubiquitin (a 76-residue protein attached to proteins as an intracellular targeting signal).</text>
        <dbReference type="EC" id="3.4.19.12"/>
    </reaction>
</comment>
<dbReference type="InterPro" id="IPR028889">
    <property type="entry name" value="USP"/>
</dbReference>
<proteinExistence type="inferred from homology"/>
<dbReference type="PANTHER" id="PTHR24006">
    <property type="entry name" value="UBIQUITIN CARBOXYL-TERMINAL HYDROLASE"/>
    <property type="match status" value="1"/>
</dbReference>
<feature type="region of interest" description="Disordered" evidence="3">
    <location>
        <begin position="718"/>
        <end position="780"/>
    </location>
</feature>
<dbReference type="Pfam" id="PF00443">
    <property type="entry name" value="UCH"/>
    <property type="match status" value="1"/>
</dbReference>
<feature type="compositionally biased region" description="Polar residues" evidence="3">
    <location>
        <begin position="808"/>
        <end position="818"/>
    </location>
</feature>
<feature type="compositionally biased region" description="Basic residues" evidence="3">
    <location>
        <begin position="718"/>
        <end position="733"/>
    </location>
</feature>
<keyword evidence="2" id="KW-0645">Protease</keyword>
<feature type="region of interest" description="Disordered" evidence="3">
    <location>
        <begin position="63"/>
        <end position="84"/>
    </location>
</feature>
<gene>
    <name evidence="5" type="ORF">RND71_042155</name>
</gene>
<dbReference type="EC" id="3.4.19.12" evidence="2"/>